<accession>A0A8J3U197</accession>
<gene>
    <name evidence="1" type="ORF">Pmi06nite_76260</name>
</gene>
<dbReference type="EMBL" id="BOOO01000047">
    <property type="protein sequence ID" value="GII34184.1"/>
    <property type="molecule type" value="Genomic_DNA"/>
</dbReference>
<reference evidence="1 2" key="1">
    <citation type="submission" date="2021-01" db="EMBL/GenBank/DDBJ databases">
        <title>Whole genome shotgun sequence of Planotetraspora mira NBRC 15435.</title>
        <authorList>
            <person name="Komaki H."/>
            <person name="Tamura T."/>
        </authorList>
    </citation>
    <scope>NUCLEOTIDE SEQUENCE [LARGE SCALE GENOMIC DNA]</scope>
    <source>
        <strain evidence="1 2">NBRC 15435</strain>
    </source>
</reference>
<keyword evidence="2" id="KW-1185">Reference proteome</keyword>
<evidence type="ECO:0000313" key="1">
    <source>
        <dbReference type="EMBL" id="GII34184.1"/>
    </source>
</evidence>
<protein>
    <submittedName>
        <fullName evidence="1">Uncharacterized protein</fullName>
    </submittedName>
</protein>
<dbReference type="Proteomes" id="UP000650628">
    <property type="component" value="Unassembled WGS sequence"/>
</dbReference>
<comment type="caution">
    <text evidence="1">The sequence shown here is derived from an EMBL/GenBank/DDBJ whole genome shotgun (WGS) entry which is preliminary data.</text>
</comment>
<sequence>MEVAKLLLEYLKVMAWPLLIGIVSLGFRKSIRRLLEERLTEINGLGVSAKFEEKVEELAVKAAAILEASPVPPQDNSPTSARVDPAEAVIQWSEQNLIHAFQHARSYARTEPDIAIAFAWSRVTITLREAGQRLDLRGLGNLDSPGASFMRRLREIRSLEEARPINEVAPQILELYRIRNEALHDPRSKPSHSAALSFVDAAEDLSISLFRAIESGHG</sequence>
<dbReference type="RefSeq" id="WP_203957992.1">
    <property type="nucleotide sequence ID" value="NZ_BOOO01000047.1"/>
</dbReference>
<dbReference type="AlphaFoldDB" id="A0A8J3U197"/>
<name>A0A8J3U197_9ACTN</name>
<organism evidence="1 2">
    <name type="scientific">Planotetraspora mira</name>
    <dbReference type="NCBI Taxonomy" id="58121"/>
    <lineage>
        <taxon>Bacteria</taxon>
        <taxon>Bacillati</taxon>
        <taxon>Actinomycetota</taxon>
        <taxon>Actinomycetes</taxon>
        <taxon>Streptosporangiales</taxon>
        <taxon>Streptosporangiaceae</taxon>
        <taxon>Planotetraspora</taxon>
    </lineage>
</organism>
<evidence type="ECO:0000313" key="2">
    <source>
        <dbReference type="Proteomes" id="UP000650628"/>
    </source>
</evidence>
<proteinExistence type="predicted"/>